<evidence type="ECO:0000256" key="6">
    <source>
        <dbReference type="ARBA" id="ARBA00023180"/>
    </source>
</evidence>
<dbReference type="Pfam" id="PF00450">
    <property type="entry name" value="Peptidase_S10"/>
    <property type="match status" value="1"/>
</dbReference>
<evidence type="ECO:0000256" key="1">
    <source>
        <dbReference type="ARBA" id="ARBA00009431"/>
    </source>
</evidence>
<reference evidence="8" key="1">
    <citation type="submission" date="2020-07" db="EMBL/GenBank/DDBJ databases">
        <title>Multicomponent nature underlies the extraordinary mechanical properties of spider dragline silk.</title>
        <authorList>
            <person name="Kono N."/>
            <person name="Nakamura H."/>
            <person name="Mori M."/>
            <person name="Yoshida Y."/>
            <person name="Ohtoshi R."/>
            <person name="Malay A.D."/>
            <person name="Moran D.A.P."/>
            <person name="Tomita M."/>
            <person name="Numata K."/>
            <person name="Arakawa K."/>
        </authorList>
    </citation>
    <scope>NUCLEOTIDE SEQUENCE</scope>
</reference>
<dbReference type="InterPro" id="IPR018202">
    <property type="entry name" value="Ser_caboxypep_ser_AS"/>
</dbReference>
<gene>
    <name evidence="8" type="primary">CPVL</name>
    <name evidence="8" type="ORF">TNCT_352521</name>
</gene>
<keyword evidence="2 7" id="KW-0121">Carboxypeptidase</keyword>
<evidence type="ECO:0000256" key="3">
    <source>
        <dbReference type="ARBA" id="ARBA00022670"/>
    </source>
</evidence>
<name>A0A8X6GWV8_TRICU</name>
<organism evidence="8 9">
    <name type="scientific">Trichonephila clavata</name>
    <name type="common">Joro spider</name>
    <name type="synonym">Nephila clavata</name>
    <dbReference type="NCBI Taxonomy" id="2740835"/>
    <lineage>
        <taxon>Eukaryota</taxon>
        <taxon>Metazoa</taxon>
        <taxon>Ecdysozoa</taxon>
        <taxon>Arthropoda</taxon>
        <taxon>Chelicerata</taxon>
        <taxon>Arachnida</taxon>
        <taxon>Araneae</taxon>
        <taxon>Araneomorphae</taxon>
        <taxon>Entelegynae</taxon>
        <taxon>Araneoidea</taxon>
        <taxon>Nephilidae</taxon>
        <taxon>Trichonephila</taxon>
    </lineage>
</organism>
<dbReference type="PROSITE" id="PS00131">
    <property type="entry name" value="CARBOXYPEPT_SER_SER"/>
    <property type="match status" value="1"/>
</dbReference>
<feature type="signal peptide" evidence="7">
    <location>
        <begin position="1"/>
        <end position="21"/>
    </location>
</feature>
<dbReference type="PANTHER" id="PTHR11802:SF472">
    <property type="entry name" value="SERINE CARBOXYPEPTIDASE CPVL-RELATED"/>
    <property type="match status" value="1"/>
</dbReference>
<keyword evidence="6" id="KW-0325">Glycoprotein</keyword>
<proteinExistence type="inferred from homology"/>
<dbReference type="InterPro" id="IPR029058">
    <property type="entry name" value="AB_hydrolase_fold"/>
</dbReference>
<dbReference type="Proteomes" id="UP000887116">
    <property type="component" value="Unassembled WGS sequence"/>
</dbReference>
<sequence>MLRKVLTVFLIFLITFSDIFAYKSGIDLSDVFAFKSSFDLSDVVRHKMNKLSPKIPRKNPFKPKDDDNKPLILTPYIQSGQIQKAKELSRVGRLPKAPNVTSYSGFFTVQKVHNNNLFFWFFPAMNEDPKAPIILWLQGGPGTTGLFGLFLEHGPFIIDSKLNVKMRPYSWSKSFHMIYIDSPVGTGFSFTTSKIGYCRNEDDVATDLYNFVQQFFTMFPEYKNNEFYIAGESYAGKYVPSLAYMIHTQGNAAKINLKGIAIGNGFCDPETMLDYSPYLYQLGLIDRKQANVMRNVSHSIKQLIHRKEYYEALVEMDQLVLQLHSLPYLSYFRNYTDFIFTYNYLETNWPKDYFHYVDYISSPEFKKAVHVGNITFSDGTVAQEHLLLDIMQSVKPKVAVLMDNYRVLFYSGQLDVVVPYPLTMDFLYSVEWKNATAYKDVERQIWKIDGTEEVAGYVHNVGDFYEVLVRNAGHVAPYDQPRAALDLITRFIMKKSYA</sequence>
<dbReference type="AlphaFoldDB" id="A0A8X6GWV8"/>
<dbReference type="SUPFAM" id="SSF53474">
    <property type="entry name" value="alpha/beta-Hydrolases"/>
    <property type="match status" value="1"/>
</dbReference>
<keyword evidence="4 7" id="KW-0732">Signal</keyword>
<dbReference type="PRINTS" id="PR00724">
    <property type="entry name" value="CRBOXYPTASEC"/>
</dbReference>
<comment type="caution">
    <text evidence="8">The sequence shown here is derived from an EMBL/GenBank/DDBJ whole genome shotgun (WGS) entry which is preliminary data.</text>
</comment>
<evidence type="ECO:0000313" key="9">
    <source>
        <dbReference type="Proteomes" id="UP000887116"/>
    </source>
</evidence>
<dbReference type="EMBL" id="BMAO01036615">
    <property type="protein sequence ID" value="GFR12018.1"/>
    <property type="molecule type" value="Genomic_DNA"/>
</dbReference>
<dbReference type="InterPro" id="IPR033124">
    <property type="entry name" value="Ser_caboxypep_his_AS"/>
</dbReference>
<evidence type="ECO:0000256" key="2">
    <source>
        <dbReference type="ARBA" id="ARBA00022645"/>
    </source>
</evidence>
<protein>
    <recommendedName>
        <fullName evidence="7">Carboxypeptidase</fullName>
        <ecNumber evidence="7">3.4.16.-</ecNumber>
    </recommendedName>
</protein>
<dbReference type="PROSITE" id="PS00560">
    <property type="entry name" value="CARBOXYPEPT_SER_HIS"/>
    <property type="match status" value="1"/>
</dbReference>
<comment type="similarity">
    <text evidence="1 7">Belongs to the peptidase S10 family.</text>
</comment>
<dbReference type="FunFam" id="3.40.50.1820:FF:000096">
    <property type="entry name" value="Carboxypeptidase vitellogenic-like"/>
    <property type="match status" value="1"/>
</dbReference>
<accession>A0A8X6GWV8</accession>
<dbReference type="GO" id="GO:0004185">
    <property type="term" value="F:serine-type carboxypeptidase activity"/>
    <property type="evidence" value="ECO:0007669"/>
    <property type="project" value="UniProtKB-UniRule"/>
</dbReference>
<dbReference type="GO" id="GO:0006508">
    <property type="term" value="P:proteolysis"/>
    <property type="evidence" value="ECO:0007669"/>
    <property type="project" value="UniProtKB-KW"/>
</dbReference>
<evidence type="ECO:0000256" key="5">
    <source>
        <dbReference type="ARBA" id="ARBA00022801"/>
    </source>
</evidence>
<evidence type="ECO:0000313" key="8">
    <source>
        <dbReference type="EMBL" id="GFR12018.1"/>
    </source>
</evidence>
<keyword evidence="9" id="KW-1185">Reference proteome</keyword>
<feature type="chain" id="PRO_5036516832" description="Carboxypeptidase" evidence="7">
    <location>
        <begin position="22"/>
        <end position="498"/>
    </location>
</feature>
<keyword evidence="5 7" id="KW-0378">Hydrolase</keyword>
<dbReference type="Gene3D" id="3.40.50.1820">
    <property type="entry name" value="alpha/beta hydrolase"/>
    <property type="match status" value="1"/>
</dbReference>
<dbReference type="OrthoDB" id="443318at2759"/>
<dbReference type="PANTHER" id="PTHR11802">
    <property type="entry name" value="SERINE PROTEASE FAMILY S10 SERINE CARBOXYPEPTIDASE"/>
    <property type="match status" value="1"/>
</dbReference>
<evidence type="ECO:0000256" key="7">
    <source>
        <dbReference type="RuleBase" id="RU361156"/>
    </source>
</evidence>
<keyword evidence="3 7" id="KW-0645">Protease</keyword>
<dbReference type="EC" id="3.4.16.-" evidence="7"/>
<dbReference type="InterPro" id="IPR001563">
    <property type="entry name" value="Peptidase_S10"/>
</dbReference>
<evidence type="ECO:0000256" key="4">
    <source>
        <dbReference type="ARBA" id="ARBA00022729"/>
    </source>
</evidence>